<evidence type="ECO:0000256" key="2">
    <source>
        <dbReference type="ARBA" id="ARBA00022448"/>
    </source>
</evidence>
<dbReference type="AlphaFoldDB" id="A0A7J7TXR4"/>
<keyword evidence="5" id="KW-1133">Transmembrane helix</keyword>
<dbReference type="EMBL" id="JACAGB010000023">
    <property type="protein sequence ID" value="KAF6305365.1"/>
    <property type="molecule type" value="Genomic_DNA"/>
</dbReference>
<dbReference type="Proteomes" id="UP000558488">
    <property type="component" value="Unassembled WGS sequence"/>
</dbReference>
<evidence type="ECO:0000256" key="5">
    <source>
        <dbReference type="ARBA" id="ARBA00022989"/>
    </source>
</evidence>
<comment type="caution">
    <text evidence="8">The sequence shown here is derived from an EMBL/GenBank/DDBJ whole genome shotgun (WGS) entry which is preliminary data.</text>
</comment>
<keyword evidence="3" id="KW-0812">Transmembrane</keyword>
<evidence type="ECO:0000256" key="4">
    <source>
        <dbReference type="ARBA" id="ARBA00022737"/>
    </source>
</evidence>
<dbReference type="PANTHER" id="PTHR12226">
    <property type="entry name" value="MANNOSE-P-DOLICHOL UTILIZATION DEFECT 1 LEC35 -RELATED"/>
    <property type="match status" value="1"/>
</dbReference>
<evidence type="ECO:0000313" key="9">
    <source>
        <dbReference type="Proteomes" id="UP000558488"/>
    </source>
</evidence>
<keyword evidence="6" id="KW-0472">Membrane</keyword>
<dbReference type="InterPro" id="IPR016817">
    <property type="entry name" value="MannP-dilichol_defect-1"/>
</dbReference>
<reference evidence="8 9" key="1">
    <citation type="journal article" date="2020" name="Nature">
        <title>Six reference-quality genomes reveal evolution of bat adaptations.</title>
        <authorList>
            <person name="Jebb D."/>
            <person name="Huang Z."/>
            <person name="Pippel M."/>
            <person name="Hughes G.M."/>
            <person name="Lavrichenko K."/>
            <person name="Devanna P."/>
            <person name="Winkler S."/>
            <person name="Jermiin L.S."/>
            <person name="Skirmuntt E.C."/>
            <person name="Katzourakis A."/>
            <person name="Burkitt-Gray L."/>
            <person name="Ray D.A."/>
            <person name="Sullivan K.A.M."/>
            <person name="Roscito J.G."/>
            <person name="Kirilenko B.M."/>
            <person name="Davalos L.M."/>
            <person name="Corthals A.P."/>
            <person name="Power M.L."/>
            <person name="Jones G."/>
            <person name="Ransome R.D."/>
            <person name="Dechmann D.K.N."/>
            <person name="Locatelli A.G."/>
            <person name="Puechmaille S.J."/>
            <person name="Fedrigo O."/>
            <person name="Jarvis E.D."/>
            <person name="Hiller M."/>
            <person name="Vernes S.C."/>
            <person name="Myers E.W."/>
            <person name="Teeling E.C."/>
        </authorList>
    </citation>
    <scope>NUCLEOTIDE SEQUENCE [LARGE SCALE GENOMIC DNA]</scope>
    <source>
        <strain evidence="8">MPipKuh1</strain>
        <tissue evidence="8">Flight muscle</tissue>
    </source>
</reference>
<evidence type="ECO:0000256" key="6">
    <source>
        <dbReference type="ARBA" id="ARBA00023136"/>
    </source>
</evidence>
<keyword evidence="2" id="KW-0813">Transport</keyword>
<protein>
    <submittedName>
        <fullName evidence="8">Mannose-P-dolichol utilization defect 1</fullName>
    </submittedName>
</protein>
<dbReference type="GO" id="GO:0009312">
    <property type="term" value="P:oligosaccharide biosynthetic process"/>
    <property type="evidence" value="ECO:0007669"/>
    <property type="project" value="TreeGrafter"/>
</dbReference>
<gene>
    <name evidence="8" type="ORF">mPipKuh1_011690</name>
</gene>
<accession>A0A7J7TXR4</accession>
<keyword evidence="4" id="KW-0677">Repeat</keyword>
<evidence type="ECO:0000256" key="1">
    <source>
        <dbReference type="ARBA" id="ARBA00004141"/>
    </source>
</evidence>
<evidence type="ECO:0000256" key="7">
    <source>
        <dbReference type="ARBA" id="ARBA00038475"/>
    </source>
</evidence>
<dbReference type="Pfam" id="PF04193">
    <property type="entry name" value="PQ-loop"/>
    <property type="match status" value="1"/>
</dbReference>
<dbReference type="InterPro" id="IPR006603">
    <property type="entry name" value="PQ-loop_rpt"/>
</dbReference>
<organism evidence="8 9">
    <name type="scientific">Pipistrellus kuhlii</name>
    <name type="common">Kuhl's pipistrelle</name>
    <dbReference type="NCBI Taxonomy" id="59472"/>
    <lineage>
        <taxon>Eukaryota</taxon>
        <taxon>Metazoa</taxon>
        <taxon>Chordata</taxon>
        <taxon>Craniata</taxon>
        <taxon>Vertebrata</taxon>
        <taxon>Euteleostomi</taxon>
        <taxon>Mammalia</taxon>
        <taxon>Eutheria</taxon>
        <taxon>Laurasiatheria</taxon>
        <taxon>Chiroptera</taxon>
        <taxon>Yangochiroptera</taxon>
        <taxon>Vespertilionidae</taxon>
        <taxon>Pipistrellus</taxon>
    </lineage>
</organism>
<dbReference type="GO" id="GO:0016020">
    <property type="term" value="C:membrane"/>
    <property type="evidence" value="ECO:0007669"/>
    <property type="project" value="UniProtKB-SubCell"/>
</dbReference>
<dbReference type="PANTHER" id="PTHR12226:SF2">
    <property type="entry name" value="MANNOSE-P-DOLICHOL UTILIZATION DEFECT 1 PROTEIN"/>
    <property type="match status" value="1"/>
</dbReference>
<keyword evidence="9" id="KW-1185">Reference proteome</keyword>
<sequence length="185" mass="19619">MAAEADGLLKRVLVPLLLPEKCYDQFFVQWDLLHIPCLKILISKGLGLGIVAGSLLVKLPQVLKILGAQSAEGLSLQSVMLELLALTGTMVYSIVNNFPFRCGFPSGLRSGPADTAFSTDAPGCDHHTPGLQYAFCGGGEAAPGSHQLPQWAHGPALSRHSLFALWGLPGTNLHLHSGGIPFSQL</sequence>
<dbReference type="SMART" id="SM00679">
    <property type="entry name" value="CTNS"/>
    <property type="match status" value="1"/>
</dbReference>
<comment type="similarity">
    <text evidence="7">Belongs to the MPDU1 (TC 2.A.43.3) family.</text>
</comment>
<proteinExistence type="inferred from homology"/>
<evidence type="ECO:0000256" key="3">
    <source>
        <dbReference type="ARBA" id="ARBA00022692"/>
    </source>
</evidence>
<name>A0A7J7TXR4_PIPKU</name>
<evidence type="ECO:0000313" key="8">
    <source>
        <dbReference type="EMBL" id="KAF6305365.1"/>
    </source>
</evidence>
<comment type="subcellular location">
    <subcellularLocation>
        <location evidence="1">Membrane</location>
        <topology evidence="1">Multi-pass membrane protein</topology>
    </subcellularLocation>
</comment>